<evidence type="ECO:0000313" key="3">
    <source>
        <dbReference type="Proteomes" id="UP000218824"/>
    </source>
</evidence>
<proteinExistence type="predicted"/>
<evidence type="ECO:0000313" key="2">
    <source>
        <dbReference type="EMBL" id="BAV95702.1"/>
    </source>
</evidence>
<feature type="transmembrane region" description="Helical" evidence="1">
    <location>
        <begin position="6"/>
        <end position="32"/>
    </location>
</feature>
<reference evidence="2 3" key="1">
    <citation type="journal article" date="2017" name="DNA Res.">
        <title>Complete genome sequence and expression profile of the commercial lytic enzyme producer Lysobacter enzymogenes M497-1.</title>
        <authorList>
            <person name="Takami H."/>
            <person name="Toyoda A."/>
            <person name="Uchiyama I."/>
            <person name="Itoh T."/>
            <person name="Takaki Y."/>
            <person name="Arai W."/>
            <person name="Nishi S."/>
            <person name="Kawai M."/>
            <person name="Shinya K."/>
            <person name="Ikeda H."/>
        </authorList>
    </citation>
    <scope>NUCLEOTIDE SEQUENCE [LARGE SCALE GENOMIC DNA]</scope>
    <source>
        <strain evidence="2 3">M497-1</strain>
    </source>
</reference>
<dbReference type="AlphaFoldDB" id="A0AAU9ACB4"/>
<dbReference type="GeneID" id="83066854"/>
<keyword evidence="1" id="KW-0812">Transmembrane</keyword>
<keyword evidence="1" id="KW-1133">Transmembrane helix</keyword>
<organism evidence="2 3">
    <name type="scientific">Lysobacter enzymogenes</name>
    <dbReference type="NCBI Taxonomy" id="69"/>
    <lineage>
        <taxon>Bacteria</taxon>
        <taxon>Pseudomonadati</taxon>
        <taxon>Pseudomonadota</taxon>
        <taxon>Gammaproteobacteria</taxon>
        <taxon>Lysobacterales</taxon>
        <taxon>Lysobacteraceae</taxon>
        <taxon>Lysobacter</taxon>
    </lineage>
</organism>
<protein>
    <submittedName>
        <fullName evidence="2">Uncharacterized protein</fullName>
    </submittedName>
</protein>
<dbReference type="RefSeq" id="WP_269769712.1">
    <property type="nucleotide sequence ID" value="NZ_AP014940.1"/>
</dbReference>
<name>A0AAU9ACB4_LYSEN</name>
<accession>A0AAU9ACB4</accession>
<dbReference type="Proteomes" id="UP000218824">
    <property type="component" value="Chromosome"/>
</dbReference>
<dbReference type="EMBL" id="AP014940">
    <property type="protein sequence ID" value="BAV95702.1"/>
    <property type="molecule type" value="Genomic_DNA"/>
</dbReference>
<keyword evidence="1" id="KW-0472">Membrane</keyword>
<dbReference type="KEGG" id="lem:LEN_0215"/>
<evidence type="ECO:0000256" key="1">
    <source>
        <dbReference type="SAM" id="Phobius"/>
    </source>
</evidence>
<gene>
    <name evidence="2" type="ORF">LEN_0215</name>
</gene>
<sequence length="42" mass="4857">MNERRFTWIAVFATCLLSALAMVAAYLGIGWFHDFMFNIDRG</sequence>